<protein>
    <submittedName>
        <fullName evidence="4">Aminotransferase class I/II-fold pyridoxal phosphate-dependent enzyme</fullName>
    </submittedName>
</protein>
<evidence type="ECO:0000313" key="5">
    <source>
        <dbReference type="Proteomes" id="UP000824179"/>
    </source>
</evidence>
<dbReference type="AlphaFoldDB" id="A0A9D1DBP6"/>
<dbReference type="SUPFAM" id="SSF53383">
    <property type="entry name" value="PLP-dependent transferases"/>
    <property type="match status" value="1"/>
</dbReference>
<evidence type="ECO:0000259" key="3">
    <source>
        <dbReference type="Pfam" id="PF01276"/>
    </source>
</evidence>
<accession>A0A9D1DBP6</accession>
<dbReference type="Pfam" id="PF01276">
    <property type="entry name" value="OKR_DC_1"/>
    <property type="match status" value="1"/>
</dbReference>
<dbReference type="EMBL" id="DVHB01000069">
    <property type="protein sequence ID" value="HIR39509.1"/>
    <property type="molecule type" value="Genomic_DNA"/>
</dbReference>
<reference evidence="4" key="2">
    <citation type="journal article" date="2021" name="PeerJ">
        <title>Extensive microbial diversity within the chicken gut microbiome revealed by metagenomics and culture.</title>
        <authorList>
            <person name="Gilroy R."/>
            <person name="Ravi A."/>
            <person name="Getino M."/>
            <person name="Pursley I."/>
            <person name="Horton D.L."/>
            <person name="Alikhan N.F."/>
            <person name="Baker D."/>
            <person name="Gharbi K."/>
            <person name="Hall N."/>
            <person name="Watson M."/>
            <person name="Adriaenssens E.M."/>
            <person name="Foster-Nyarko E."/>
            <person name="Jarju S."/>
            <person name="Secka A."/>
            <person name="Antonio M."/>
            <person name="Oren A."/>
            <person name="Chaudhuri R.R."/>
            <person name="La Ragione R."/>
            <person name="Hildebrand F."/>
            <person name="Pallen M.J."/>
        </authorList>
    </citation>
    <scope>NUCLEOTIDE SEQUENCE</scope>
    <source>
        <strain evidence="4">ChiW25-3613</strain>
    </source>
</reference>
<gene>
    <name evidence="4" type="ORF">IAB90_03910</name>
</gene>
<keyword evidence="4" id="KW-0808">Transferase</keyword>
<keyword evidence="4" id="KW-0032">Aminotransferase</keyword>
<dbReference type="Gene3D" id="3.40.640.10">
    <property type="entry name" value="Type I PLP-dependent aspartate aminotransferase-like (Major domain)"/>
    <property type="match status" value="1"/>
</dbReference>
<reference evidence="4" key="1">
    <citation type="submission" date="2020-10" db="EMBL/GenBank/DDBJ databases">
        <authorList>
            <person name="Gilroy R."/>
        </authorList>
    </citation>
    <scope>NUCLEOTIDE SEQUENCE</scope>
    <source>
        <strain evidence="4">ChiW25-3613</strain>
    </source>
</reference>
<comment type="cofactor">
    <cofactor evidence="1">
        <name>pyridoxal 5'-phosphate</name>
        <dbReference type="ChEBI" id="CHEBI:597326"/>
    </cofactor>
</comment>
<sequence length="445" mass="48147">MTYHIYESLKRAKNHISFHTPGHKGEGLKRLFAGSAYDLTELSSTDDLGSPTGPVAAAQRDIAELVGAKRAYITTDGSTSGIYAMLYAARRAGGKIIVPRNSHKSVWNACRLFGLEPVIVQGGEAEGILTPPEPEKLAALFAADEDICGIIAVSPDYYGVVAPLEKYAEIVRAYGRLLLVDGAHGAHLAFGEDRALYAGNYADMWVDGAHKSLPALTQGSAVFSNNLMFEGYLSEGMSLFRTTSPSFPVMASVEYGYKYTANNLGYIQKVKAAVQTLKKSLPALKFYPSGDWTKLCLDCAPLSIDSRLLAQRLEKRRIYPEFADGRYAVFYLSPCTQPSDLNALRSALASAVRSKKLRSTYVKRAAYPAPARTYSYLYALAQPCEYVPVSASVGRMSACNAGLMPPCIPVVAAGEIITEDAARLLQSAPHTFGLDGGNIKVVKRV</sequence>
<dbReference type="PANTHER" id="PTHR43277">
    <property type="entry name" value="ARGININE DECARBOXYLASE"/>
    <property type="match status" value="1"/>
</dbReference>
<keyword evidence="2" id="KW-0663">Pyridoxal phosphate</keyword>
<dbReference type="PANTHER" id="PTHR43277:SF4">
    <property type="entry name" value="ARGININE DECARBOXYLASE"/>
    <property type="match status" value="1"/>
</dbReference>
<organism evidence="4 5">
    <name type="scientific">Candidatus Coproplasma stercoripullorum</name>
    <dbReference type="NCBI Taxonomy" id="2840751"/>
    <lineage>
        <taxon>Bacteria</taxon>
        <taxon>Bacillati</taxon>
        <taxon>Bacillota</taxon>
        <taxon>Clostridia</taxon>
        <taxon>Eubacteriales</taxon>
        <taxon>Candidatus Coproplasma</taxon>
    </lineage>
</organism>
<feature type="domain" description="Orn/Lys/Arg decarboxylases family 1 pyridoxal-P attachment site" evidence="3">
    <location>
        <begin position="13"/>
        <end position="266"/>
    </location>
</feature>
<dbReference type="GO" id="GO:0008483">
    <property type="term" value="F:transaminase activity"/>
    <property type="evidence" value="ECO:0007669"/>
    <property type="project" value="UniProtKB-KW"/>
</dbReference>
<evidence type="ECO:0000256" key="2">
    <source>
        <dbReference type="ARBA" id="ARBA00022898"/>
    </source>
</evidence>
<dbReference type="Gene3D" id="3.90.100.10">
    <property type="entry name" value="Orn/Lys/Arg decarboxylase, C-terminal domain"/>
    <property type="match status" value="1"/>
</dbReference>
<proteinExistence type="predicted"/>
<dbReference type="InterPro" id="IPR015424">
    <property type="entry name" value="PyrdxlP-dep_Trfase"/>
</dbReference>
<dbReference type="InterPro" id="IPR000310">
    <property type="entry name" value="Orn/Lys/Arg_deCO2ase_major_dom"/>
</dbReference>
<dbReference type="InterPro" id="IPR015421">
    <property type="entry name" value="PyrdxlP-dep_Trfase_major"/>
</dbReference>
<dbReference type="Proteomes" id="UP000824179">
    <property type="component" value="Unassembled WGS sequence"/>
</dbReference>
<dbReference type="InterPro" id="IPR052357">
    <property type="entry name" value="Orn_Lys_Arg_decarboxylase-I"/>
</dbReference>
<evidence type="ECO:0000256" key="1">
    <source>
        <dbReference type="ARBA" id="ARBA00001933"/>
    </source>
</evidence>
<comment type="caution">
    <text evidence="4">The sequence shown here is derived from an EMBL/GenBank/DDBJ whole genome shotgun (WGS) entry which is preliminary data.</text>
</comment>
<evidence type="ECO:0000313" key="4">
    <source>
        <dbReference type="EMBL" id="HIR39509.1"/>
    </source>
</evidence>
<name>A0A9D1DBP6_9FIRM</name>